<feature type="DNA-binding region" description="H-T-H motif" evidence="4">
    <location>
        <begin position="32"/>
        <end position="51"/>
    </location>
</feature>
<dbReference type="InterPro" id="IPR036271">
    <property type="entry name" value="Tet_transcr_reg_TetR-rel_C_sf"/>
</dbReference>
<dbReference type="PRINTS" id="PR00455">
    <property type="entry name" value="HTHTETR"/>
</dbReference>
<evidence type="ECO:0000259" key="5">
    <source>
        <dbReference type="PROSITE" id="PS50977"/>
    </source>
</evidence>
<reference evidence="6 7" key="1">
    <citation type="submission" date="2019-12" db="EMBL/GenBank/DDBJ databases">
        <authorList>
            <person name="Lee S.D."/>
        </authorList>
    </citation>
    <scope>NUCLEOTIDE SEQUENCE [LARGE SCALE GENOMIC DNA]</scope>
    <source>
        <strain evidence="6 7">SAP-6</strain>
    </source>
</reference>
<dbReference type="GO" id="GO:0003677">
    <property type="term" value="F:DNA binding"/>
    <property type="evidence" value="ECO:0007669"/>
    <property type="project" value="UniProtKB-UniRule"/>
</dbReference>
<gene>
    <name evidence="6" type="ORF">GRH90_02570</name>
</gene>
<comment type="caution">
    <text evidence="6">The sequence shown here is derived from an EMBL/GenBank/DDBJ whole genome shotgun (WGS) entry which is preliminary data.</text>
</comment>
<dbReference type="InterPro" id="IPR001647">
    <property type="entry name" value="HTH_TetR"/>
</dbReference>
<dbReference type="RefSeq" id="WP_162364340.1">
    <property type="nucleotide sequence ID" value="NZ_WUBS01000002.1"/>
</dbReference>
<keyword evidence="7" id="KW-1185">Reference proteome</keyword>
<feature type="domain" description="HTH tetR-type" evidence="5">
    <location>
        <begin position="9"/>
        <end position="69"/>
    </location>
</feature>
<name>A0A845SG17_9GAMM</name>
<dbReference type="SUPFAM" id="SSF48498">
    <property type="entry name" value="Tetracyclin repressor-like, C-terminal domain"/>
    <property type="match status" value="1"/>
</dbReference>
<keyword evidence="1" id="KW-0805">Transcription regulation</keyword>
<dbReference type="EMBL" id="WUBS01000002">
    <property type="protein sequence ID" value="NDL61648.1"/>
    <property type="molecule type" value="Genomic_DNA"/>
</dbReference>
<evidence type="ECO:0000256" key="2">
    <source>
        <dbReference type="ARBA" id="ARBA00023125"/>
    </source>
</evidence>
<dbReference type="PANTHER" id="PTHR47506">
    <property type="entry name" value="TRANSCRIPTIONAL REGULATORY PROTEIN"/>
    <property type="match status" value="1"/>
</dbReference>
<keyword evidence="3" id="KW-0804">Transcription</keyword>
<evidence type="ECO:0000256" key="3">
    <source>
        <dbReference type="ARBA" id="ARBA00023163"/>
    </source>
</evidence>
<dbReference type="Pfam" id="PF00440">
    <property type="entry name" value="TetR_N"/>
    <property type="match status" value="1"/>
</dbReference>
<dbReference type="Gene3D" id="1.10.357.10">
    <property type="entry name" value="Tetracycline Repressor, domain 2"/>
    <property type="match status" value="1"/>
</dbReference>
<accession>A0A845SG17</accession>
<dbReference type="Gene3D" id="1.10.10.60">
    <property type="entry name" value="Homeodomain-like"/>
    <property type="match status" value="1"/>
</dbReference>
<reference evidence="6 7" key="2">
    <citation type="submission" date="2020-02" db="EMBL/GenBank/DDBJ databases">
        <title>The new genus of Enterobacteriales.</title>
        <authorList>
            <person name="Kim I.S."/>
        </authorList>
    </citation>
    <scope>NUCLEOTIDE SEQUENCE [LARGE SCALE GENOMIC DNA]</scope>
    <source>
        <strain evidence="6 7">SAP-6</strain>
    </source>
</reference>
<sequence>MRVTKAQARENRTHIVETASRLFRERGYDGVGVAELMAAAGFTHGGFYKHFGSKADLMAEAAASGLSRSAVKTGGLDIAKFVEDYVSREHRDARGDGCTMAALCGDAARQPEPIKATFAAGIESLLAALESEGMTSGGEEQRGARAKMIDVLAHSIGAILLSRACPDDSPLADEILEVCRAEILAPLSPPEAAR</sequence>
<evidence type="ECO:0000256" key="1">
    <source>
        <dbReference type="ARBA" id="ARBA00023015"/>
    </source>
</evidence>
<organism evidence="6 7">
    <name type="scientific">Acerihabitans arboris</name>
    <dbReference type="NCBI Taxonomy" id="2691583"/>
    <lineage>
        <taxon>Bacteria</taxon>
        <taxon>Pseudomonadati</taxon>
        <taxon>Pseudomonadota</taxon>
        <taxon>Gammaproteobacteria</taxon>
        <taxon>Enterobacterales</taxon>
        <taxon>Pectobacteriaceae</taxon>
        <taxon>Acerihabitans</taxon>
    </lineage>
</organism>
<dbReference type="Proteomes" id="UP000461443">
    <property type="component" value="Unassembled WGS sequence"/>
</dbReference>
<dbReference type="AlphaFoldDB" id="A0A845SG17"/>
<dbReference type="SUPFAM" id="SSF46689">
    <property type="entry name" value="Homeodomain-like"/>
    <property type="match status" value="1"/>
</dbReference>
<keyword evidence="2 4" id="KW-0238">DNA-binding</keyword>
<dbReference type="InterPro" id="IPR009057">
    <property type="entry name" value="Homeodomain-like_sf"/>
</dbReference>
<protein>
    <submittedName>
        <fullName evidence="6">TetR family transcriptional regulator</fullName>
    </submittedName>
</protein>
<dbReference type="PANTHER" id="PTHR47506:SF7">
    <property type="entry name" value="TRANSCRIPTIONAL REGULATORY PROTEIN"/>
    <property type="match status" value="1"/>
</dbReference>
<evidence type="ECO:0000313" key="6">
    <source>
        <dbReference type="EMBL" id="NDL61648.1"/>
    </source>
</evidence>
<proteinExistence type="predicted"/>
<dbReference type="PROSITE" id="PS50977">
    <property type="entry name" value="HTH_TETR_2"/>
    <property type="match status" value="1"/>
</dbReference>
<evidence type="ECO:0000256" key="4">
    <source>
        <dbReference type="PROSITE-ProRule" id="PRU00335"/>
    </source>
</evidence>
<evidence type="ECO:0000313" key="7">
    <source>
        <dbReference type="Proteomes" id="UP000461443"/>
    </source>
</evidence>